<dbReference type="Proteomes" id="UP000194154">
    <property type="component" value="Chromosome"/>
</dbReference>
<dbReference type="GeneID" id="35294213"/>
<name>A0A0D6DR25_9STAP</name>
<accession>A0A1W7A7X3</accession>
<evidence type="ECO:0000313" key="2">
    <source>
        <dbReference type="EMBL" id="CDO67646.1"/>
    </source>
</evidence>
<evidence type="ECO:0000313" key="1">
    <source>
        <dbReference type="EMBL" id="ARQ05725.1"/>
    </source>
</evidence>
<organism evidence="2">
    <name type="scientific">Macrococcoides canis</name>
    <dbReference type="NCBI Taxonomy" id="1855823"/>
    <lineage>
        <taxon>Bacteria</taxon>
        <taxon>Bacillati</taxon>
        <taxon>Bacillota</taxon>
        <taxon>Bacilli</taxon>
        <taxon>Bacillales</taxon>
        <taxon>Staphylococcaceae</taxon>
        <taxon>Macrococcoides</taxon>
    </lineage>
</organism>
<proteinExistence type="predicted"/>
<protein>
    <recommendedName>
        <fullName evidence="4">Phosphoribosylanthranilate isomerase</fullName>
    </recommendedName>
</protein>
<sequence>MNQQFFDEFIDITRALNNYEKKPLLIGSLGLEFVTKKDWNPSDIDIHLPGDPRGWEAPDEDRIYDFDIIQSVMENLGYELVDLHEHEFNKRDKSVEIGSMDSTGEFAGIDLNELIEVQYDGAIFLVPSLEQFLKIYEASSKDSYRNDNNNDKDFDKIKYLKSIV</sequence>
<dbReference type="OrthoDB" id="2139603at2"/>
<gene>
    <name evidence="1" type="ORF">MCCS_00530</name>
</gene>
<dbReference type="EMBL" id="HG970732">
    <property type="protein sequence ID" value="CDO67646.1"/>
    <property type="molecule type" value="Genomic_DNA"/>
</dbReference>
<dbReference type="RefSeq" id="WP_086041453.1">
    <property type="nucleotide sequence ID" value="NZ_CBCRZA010000022.1"/>
</dbReference>
<keyword evidence="3" id="KW-1185">Reference proteome</keyword>
<reference evidence="1" key="3">
    <citation type="submission" date="2017-04" db="EMBL/GenBank/DDBJ databases">
        <authorList>
            <person name="Afonso C.L."/>
            <person name="Miller P.J."/>
            <person name="Scott M.A."/>
            <person name="Spackman E."/>
            <person name="Goraichik I."/>
            <person name="Dimitrov K.M."/>
            <person name="Suarez D.L."/>
            <person name="Swayne D.E."/>
        </authorList>
    </citation>
    <scope>NUCLEOTIDE SEQUENCE</scope>
    <source>
        <strain evidence="1">KM45013</strain>
    </source>
</reference>
<dbReference type="AlphaFoldDB" id="A0A0D6DR25"/>
<evidence type="ECO:0000313" key="3">
    <source>
        <dbReference type="Proteomes" id="UP000194154"/>
    </source>
</evidence>
<reference evidence="1 3" key="2">
    <citation type="journal article" date="2017" name="Int. J. Syst. Evol. Microbiol.">
        <title>Macrococcus canis sp. nov., a skin bacterium associated with infections in dogs.</title>
        <authorList>
            <person name="Gobeli Brawand S."/>
            <person name="Cotting K."/>
            <person name="Gomez-Sanz E."/>
            <person name="Collaud A."/>
            <person name="Thomann A."/>
            <person name="Brodard I."/>
            <person name="Rodriguez-Campos S."/>
            <person name="Strauss C."/>
            <person name="Perreten V."/>
        </authorList>
    </citation>
    <scope>NUCLEOTIDE SEQUENCE [LARGE SCALE GENOMIC DNA]</scope>
    <source>
        <strain evidence="1 3">KM45013</strain>
    </source>
</reference>
<dbReference type="EMBL" id="CP021059">
    <property type="protein sequence ID" value="ARQ05725.1"/>
    <property type="molecule type" value="Genomic_DNA"/>
</dbReference>
<accession>A0A0D6DR25</accession>
<evidence type="ECO:0008006" key="4">
    <source>
        <dbReference type="Google" id="ProtNLM"/>
    </source>
</evidence>
<dbReference type="STRING" id="1855823.MCCS_00530"/>
<dbReference type="KEGG" id="mcak:MCCS_00530"/>
<reference evidence="2" key="1">
    <citation type="journal article" date="2015" name="Antimicrob. Agents Chemother.">
        <title>First Staphylococcal Cassette Chromosome mec Containing a mecB-Carrying Gene Complex Independent of Transposon Tn6045 in a Macrococcus caseolyticus Isolate from a Canine Infection.</title>
        <authorList>
            <person name="Gomez-Sanz E."/>
            <person name="Schwendener S."/>
            <person name="Thomann A."/>
            <person name="Gobeli Brawand S."/>
            <person name="Perreten V."/>
        </authorList>
    </citation>
    <scope>NUCLEOTIDE SEQUENCE</scope>
    <source>
        <strain evidence="2">KM45013</strain>
    </source>
</reference>